<dbReference type="RefSeq" id="WP_269359190.1">
    <property type="nucleotide sequence ID" value="NZ_JAPWHE010000008.1"/>
</dbReference>
<protein>
    <submittedName>
        <fullName evidence="1">Cyclase family protein</fullName>
    </submittedName>
</protein>
<proteinExistence type="predicted"/>
<sequence>MSEGKKLRLVDLSLPIRNASFDTQEQHIEYTDHLEMGRLRAKAYGIQPDDLPLPGVHAAMERVTLSTHAGTHMDAPIHYGPTSEGKPAKTIDQIPLDWCYGDGVVLDFSWMEAGRVIGVDDLKEALKKIDYQLKPGDIVLIRTDRWRDFDKVDWVMRHPGMGRESTLWLIEQGIRMMGTDGWGWDIPIPTMAEALKNGDKAAFFPGHYAGRDKEYCHVEKMARLNELPTHGFKVGIFPILIERASGGWCRPVAFVEE</sequence>
<dbReference type="Gene3D" id="3.50.30.50">
    <property type="entry name" value="Putative cyclase"/>
    <property type="match status" value="1"/>
</dbReference>
<dbReference type="Pfam" id="PF04199">
    <property type="entry name" value="Cyclase"/>
    <property type="match status" value="1"/>
</dbReference>
<accession>A0ABT4M5Z8</accession>
<dbReference type="Proteomes" id="UP001068379">
    <property type="component" value="Unassembled WGS sequence"/>
</dbReference>
<dbReference type="PANTHER" id="PTHR43564">
    <property type="entry name" value="KYNURENINE FORMAMIDASE-LIKE PROTEIN"/>
    <property type="match status" value="1"/>
</dbReference>
<evidence type="ECO:0000313" key="1">
    <source>
        <dbReference type="EMBL" id="MCZ4330509.1"/>
    </source>
</evidence>
<organism evidence="1 2">
    <name type="scientific">Castellaniella denitrificans</name>
    <dbReference type="NCBI Taxonomy" id="56119"/>
    <lineage>
        <taxon>Bacteria</taxon>
        <taxon>Pseudomonadati</taxon>
        <taxon>Pseudomonadota</taxon>
        <taxon>Betaproteobacteria</taxon>
        <taxon>Burkholderiales</taxon>
        <taxon>Alcaligenaceae</taxon>
        <taxon>Castellaniella</taxon>
    </lineage>
</organism>
<comment type="caution">
    <text evidence="1">The sequence shown here is derived from an EMBL/GenBank/DDBJ whole genome shotgun (WGS) entry which is preliminary data.</text>
</comment>
<evidence type="ECO:0000313" key="2">
    <source>
        <dbReference type="Proteomes" id="UP001068379"/>
    </source>
</evidence>
<dbReference type="EMBL" id="JAPWHE010000008">
    <property type="protein sequence ID" value="MCZ4330509.1"/>
    <property type="molecule type" value="Genomic_DNA"/>
</dbReference>
<dbReference type="PANTHER" id="PTHR43564:SF2">
    <property type="entry name" value="BLR6059 PROTEIN"/>
    <property type="match status" value="1"/>
</dbReference>
<dbReference type="InterPro" id="IPR037175">
    <property type="entry name" value="KFase_sf"/>
</dbReference>
<keyword evidence="2" id="KW-1185">Reference proteome</keyword>
<name>A0ABT4M5Z8_9BURK</name>
<dbReference type="InterPro" id="IPR007325">
    <property type="entry name" value="KFase/CYL"/>
</dbReference>
<gene>
    <name evidence="1" type="ORF">O4H32_11160</name>
</gene>
<reference evidence="1" key="1">
    <citation type="submission" date="2022-12" db="EMBL/GenBank/DDBJ databases">
        <title>Bacterial isolates from different developmental stages of Nematostella vectensis.</title>
        <authorList>
            <person name="Fraune S."/>
        </authorList>
    </citation>
    <scope>NUCLEOTIDE SEQUENCE</scope>
    <source>
        <strain evidence="1">G21619-S1</strain>
    </source>
</reference>
<dbReference type="SUPFAM" id="SSF102198">
    <property type="entry name" value="Putative cyclase"/>
    <property type="match status" value="1"/>
</dbReference>